<comment type="similarity">
    <text evidence="1">Belongs to the LysR transcriptional regulatory family.</text>
</comment>
<dbReference type="Pfam" id="PF03466">
    <property type="entry name" value="LysR_substrate"/>
    <property type="match status" value="1"/>
</dbReference>
<gene>
    <name evidence="6" type="ORF">PtoMrB4_31570</name>
</gene>
<name>A0A679GPI0_9GAMM</name>
<evidence type="ECO:0000313" key="7">
    <source>
        <dbReference type="Proteomes" id="UP000501237"/>
    </source>
</evidence>
<evidence type="ECO:0000313" key="6">
    <source>
        <dbReference type="EMBL" id="BCA29180.1"/>
    </source>
</evidence>
<dbReference type="PROSITE" id="PS50931">
    <property type="entry name" value="HTH_LYSR"/>
    <property type="match status" value="1"/>
</dbReference>
<dbReference type="InterPro" id="IPR036388">
    <property type="entry name" value="WH-like_DNA-bd_sf"/>
</dbReference>
<organism evidence="6 7">
    <name type="scientific">Metapseudomonas otitidis</name>
    <dbReference type="NCBI Taxonomy" id="319939"/>
    <lineage>
        <taxon>Bacteria</taxon>
        <taxon>Pseudomonadati</taxon>
        <taxon>Pseudomonadota</taxon>
        <taxon>Gammaproteobacteria</taxon>
        <taxon>Pseudomonadales</taxon>
        <taxon>Pseudomonadaceae</taxon>
        <taxon>Metapseudomonas</taxon>
    </lineage>
</organism>
<dbReference type="AlphaFoldDB" id="A0A679GPI0"/>
<dbReference type="InterPro" id="IPR005119">
    <property type="entry name" value="LysR_subst-bd"/>
</dbReference>
<dbReference type="GO" id="GO:0006351">
    <property type="term" value="P:DNA-templated transcription"/>
    <property type="evidence" value="ECO:0007669"/>
    <property type="project" value="TreeGrafter"/>
</dbReference>
<dbReference type="InterPro" id="IPR058163">
    <property type="entry name" value="LysR-type_TF_proteobact-type"/>
</dbReference>
<dbReference type="GeneID" id="57398370"/>
<evidence type="ECO:0000256" key="3">
    <source>
        <dbReference type="ARBA" id="ARBA00023125"/>
    </source>
</evidence>
<keyword evidence="2" id="KW-0805">Transcription regulation</keyword>
<dbReference type="Pfam" id="PF00126">
    <property type="entry name" value="HTH_1"/>
    <property type="match status" value="1"/>
</dbReference>
<dbReference type="SUPFAM" id="SSF53850">
    <property type="entry name" value="Periplasmic binding protein-like II"/>
    <property type="match status" value="1"/>
</dbReference>
<protein>
    <submittedName>
        <fullName evidence="6">LysR family transcriptional regulator</fullName>
    </submittedName>
</protein>
<evidence type="ECO:0000256" key="4">
    <source>
        <dbReference type="ARBA" id="ARBA00023163"/>
    </source>
</evidence>
<dbReference type="Proteomes" id="UP000501237">
    <property type="component" value="Chromosome"/>
</dbReference>
<keyword evidence="4" id="KW-0804">Transcription</keyword>
<dbReference type="KEGG" id="poj:PtoMrB4_31570"/>
<dbReference type="InterPro" id="IPR000847">
    <property type="entry name" value="LysR_HTH_N"/>
</dbReference>
<dbReference type="CDD" id="cd08422">
    <property type="entry name" value="PBP2_CrgA_like"/>
    <property type="match status" value="1"/>
</dbReference>
<dbReference type="Gene3D" id="1.10.10.10">
    <property type="entry name" value="Winged helix-like DNA-binding domain superfamily/Winged helix DNA-binding domain"/>
    <property type="match status" value="1"/>
</dbReference>
<dbReference type="FunFam" id="1.10.10.10:FF:000001">
    <property type="entry name" value="LysR family transcriptional regulator"/>
    <property type="match status" value="1"/>
</dbReference>
<sequence length="298" mass="32312">MDKLLALKLFVATVDCRGFSAAARQLGLATSSVTRAVDGLERELGAVLLNRSPRQVTVTEAGTSYYLSARQILEQLAEADAAVSDGGDEPSGPLRVSAPVSFGRHRLSPRLGAWLQQYPRLELDLALTDEIVDLLGERVDVSIRLGVPAPMDGVVARPLGQFRRRVVASPAYLAQRGTPGHPRELAGHDCLRFDFGRARQCWTFHDAAGTRLQVPVHGRLRSNNIDVLRDAALAGAGLALLPDWLAEAELADGRLCELLPGWSVNPDDSQPQVTALYLPNHRGSRRIAAFMAFVAEQV</sequence>
<evidence type="ECO:0000256" key="1">
    <source>
        <dbReference type="ARBA" id="ARBA00009437"/>
    </source>
</evidence>
<dbReference type="SUPFAM" id="SSF46785">
    <property type="entry name" value="Winged helix' DNA-binding domain"/>
    <property type="match status" value="1"/>
</dbReference>
<dbReference type="RefSeq" id="WP_172433872.1">
    <property type="nucleotide sequence ID" value="NZ_AP022642.1"/>
</dbReference>
<feature type="domain" description="HTH lysR-type" evidence="5">
    <location>
        <begin position="1"/>
        <end position="59"/>
    </location>
</feature>
<evidence type="ECO:0000259" key="5">
    <source>
        <dbReference type="PROSITE" id="PS50931"/>
    </source>
</evidence>
<proteinExistence type="inferred from homology"/>
<accession>A0A679GPI0</accession>
<dbReference type="GO" id="GO:0043565">
    <property type="term" value="F:sequence-specific DNA binding"/>
    <property type="evidence" value="ECO:0007669"/>
    <property type="project" value="TreeGrafter"/>
</dbReference>
<dbReference type="EMBL" id="AP022642">
    <property type="protein sequence ID" value="BCA29180.1"/>
    <property type="molecule type" value="Genomic_DNA"/>
</dbReference>
<dbReference type="GO" id="GO:0003700">
    <property type="term" value="F:DNA-binding transcription factor activity"/>
    <property type="evidence" value="ECO:0007669"/>
    <property type="project" value="InterPro"/>
</dbReference>
<keyword evidence="3" id="KW-0238">DNA-binding</keyword>
<dbReference type="Gene3D" id="3.40.190.290">
    <property type="match status" value="1"/>
</dbReference>
<dbReference type="PANTHER" id="PTHR30537">
    <property type="entry name" value="HTH-TYPE TRANSCRIPTIONAL REGULATOR"/>
    <property type="match status" value="1"/>
</dbReference>
<dbReference type="PANTHER" id="PTHR30537:SF5">
    <property type="entry name" value="HTH-TYPE TRANSCRIPTIONAL ACTIVATOR TTDR-RELATED"/>
    <property type="match status" value="1"/>
</dbReference>
<dbReference type="InterPro" id="IPR036390">
    <property type="entry name" value="WH_DNA-bd_sf"/>
</dbReference>
<evidence type="ECO:0000256" key="2">
    <source>
        <dbReference type="ARBA" id="ARBA00023015"/>
    </source>
</evidence>
<reference evidence="6 7" key="1">
    <citation type="journal article" date="2020" name="Microbiol. Resour. Announc.">
        <title>Complete genome sequence of Pseudomonas otitidis strain MrB4, isolated from Lake Biwa in Japan.</title>
        <authorList>
            <person name="Miyazaki K."/>
            <person name="Hase E."/>
            <person name="Maruya T."/>
        </authorList>
    </citation>
    <scope>NUCLEOTIDE SEQUENCE [LARGE SCALE GENOMIC DNA]</scope>
    <source>
        <strain evidence="6 7">MrB4</strain>
    </source>
</reference>